<sequence>MPLPAALLARLQKRGIVQTTLPEVEEEVIAEDYDDNEKVEDNEENGVEAEETNELSESWIGCPNKWNIYHDCTPFCKENWGSGKDHPSPKTERRRLLMLKKYPVPDGWEEVYDPGIGRHYYWNTQTNEVSWLPPSHPKSKISVPAEKLRVLIKDTFLEPMDEGDDQEQDMSESEDDSEEEENEPINEEKERNEKRPRKELARERFRGRPKIRENDLDPMDPAAYSEAPRGTWSSGLDRKGEAKTGADTTASGPLYQMRPYPSPGAVLRLNAEIKNKSSDDEEEEE</sequence>
<name>A0AAV4XV05_CAEEX</name>
<evidence type="ECO:0000256" key="1">
    <source>
        <dbReference type="ARBA" id="ARBA00004324"/>
    </source>
</evidence>
<dbReference type="Proteomes" id="UP001054945">
    <property type="component" value="Unassembled WGS sequence"/>
</dbReference>
<evidence type="ECO:0000313" key="17">
    <source>
        <dbReference type="EMBL" id="GIY98862.1"/>
    </source>
</evidence>
<keyword evidence="8" id="KW-0391">Immunity</keyword>
<organism evidence="17 18">
    <name type="scientific">Caerostris extrusa</name>
    <name type="common">Bark spider</name>
    <name type="synonym">Caerostris bankana</name>
    <dbReference type="NCBI Taxonomy" id="172846"/>
    <lineage>
        <taxon>Eukaryota</taxon>
        <taxon>Metazoa</taxon>
        <taxon>Ecdysozoa</taxon>
        <taxon>Arthropoda</taxon>
        <taxon>Chelicerata</taxon>
        <taxon>Arachnida</taxon>
        <taxon>Araneae</taxon>
        <taxon>Araneomorphae</taxon>
        <taxon>Entelegynae</taxon>
        <taxon>Araneoidea</taxon>
        <taxon>Araneidae</taxon>
        <taxon>Caerostris</taxon>
    </lineage>
</organism>
<dbReference type="Gene3D" id="3.40.30.10">
    <property type="entry name" value="Glutaredoxin"/>
    <property type="match status" value="1"/>
</dbReference>
<keyword evidence="6" id="KW-0507">mRNA processing</keyword>
<keyword evidence="18" id="KW-1185">Reference proteome</keyword>
<dbReference type="Pfam" id="PF00397">
    <property type="entry name" value="WW"/>
    <property type="match status" value="1"/>
</dbReference>
<keyword evidence="11" id="KW-0508">mRNA splicing</keyword>
<dbReference type="PANTHER" id="PTHR21737:SF3">
    <property type="entry name" value="POLYGLUTAMINE-BINDING PROTEIN 1"/>
    <property type="match status" value="1"/>
</dbReference>
<evidence type="ECO:0000256" key="2">
    <source>
        <dbReference type="ARBA" id="ARBA00004463"/>
    </source>
</evidence>
<reference evidence="17 18" key="1">
    <citation type="submission" date="2021-06" db="EMBL/GenBank/DDBJ databases">
        <title>Caerostris extrusa draft genome.</title>
        <authorList>
            <person name="Kono N."/>
            <person name="Arakawa K."/>
        </authorList>
    </citation>
    <scope>NUCLEOTIDE SEQUENCE [LARGE SCALE GENOMIC DNA]</scope>
</reference>
<dbReference type="GO" id="GO:0000380">
    <property type="term" value="P:alternative mRNA splicing, via spliceosome"/>
    <property type="evidence" value="ECO:0007669"/>
    <property type="project" value="TreeGrafter"/>
</dbReference>
<accession>A0AAV4XV05</accession>
<keyword evidence="4" id="KW-0597">Phosphoprotein</keyword>
<dbReference type="Gene3D" id="2.20.70.10">
    <property type="match status" value="1"/>
</dbReference>
<dbReference type="AlphaFoldDB" id="A0AAV4XV05"/>
<dbReference type="GO" id="GO:0043021">
    <property type="term" value="F:ribonucleoprotein complex binding"/>
    <property type="evidence" value="ECO:0007669"/>
    <property type="project" value="TreeGrafter"/>
</dbReference>
<comment type="subcellular location">
    <subcellularLocation>
        <location evidence="2">Cytoplasmic granule</location>
    </subcellularLocation>
    <subcellularLocation>
        <location evidence="1">Nucleus speckle</location>
    </subcellularLocation>
</comment>
<evidence type="ECO:0000256" key="4">
    <source>
        <dbReference type="ARBA" id="ARBA00022553"/>
    </source>
</evidence>
<evidence type="ECO:0000256" key="6">
    <source>
        <dbReference type="ARBA" id="ARBA00022664"/>
    </source>
</evidence>
<dbReference type="PANTHER" id="PTHR21737">
    <property type="entry name" value="POLYGLUTAMINE BINDING PROTEIN 1/MARVEL MEMBRANE-ASSOCIATING DOMAIN CONTAINING 3"/>
    <property type="match status" value="1"/>
</dbReference>
<evidence type="ECO:0000256" key="15">
    <source>
        <dbReference type="SAM" id="MobiDB-lite"/>
    </source>
</evidence>
<feature type="region of interest" description="Disordered" evidence="15">
    <location>
        <begin position="32"/>
        <end position="54"/>
    </location>
</feature>
<dbReference type="SMART" id="SM00456">
    <property type="entry name" value="WW"/>
    <property type="match status" value="1"/>
</dbReference>
<evidence type="ECO:0000256" key="8">
    <source>
        <dbReference type="ARBA" id="ARBA00022859"/>
    </source>
</evidence>
<dbReference type="SUPFAM" id="SSF51045">
    <property type="entry name" value="WW domain"/>
    <property type="match status" value="1"/>
</dbReference>
<evidence type="ECO:0000256" key="14">
    <source>
        <dbReference type="ARBA" id="ARBA00046362"/>
    </source>
</evidence>
<feature type="region of interest" description="Disordered" evidence="15">
    <location>
        <begin position="157"/>
        <end position="266"/>
    </location>
</feature>
<evidence type="ECO:0000256" key="9">
    <source>
        <dbReference type="ARBA" id="ARBA00023015"/>
    </source>
</evidence>
<proteinExistence type="predicted"/>
<feature type="compositionally biased region" description="Basic and acidic residues" evidence="15">
    <location>
        <begin position="186"/>
        <end position="215"/>
    </location>
</feature>
<dbReference type="GO" id="GO:0005737">
    <property type="term" value="C:cytoplasm"/>
    <property type="evidence" value="ECO:0007669"/>
    <property type="project" value="TreeGrafter"/>
</dbReference>
<evidence type="ECO:0000256" key="11">
    <source>
        <dbReference type="ARBA" id="ARBA00023187"/>
    </source>
</evidence>
<evidence type="ECO:0000313" key="18">
    <source>
        <dbReference type="Proteomes" id="UP001054945"/>
    </source>
</evidence>
<dbReference type="InterPro" id="IPR036020">
    <property type="entry name" value="WW_dom_sf"/>
</dbReference>
<evidence type="ECO:0000256" key="10">
    <source>
        <dbReference type="ARBA" id="ARBA00023163"/>
    </source>
</evidence>
<dbReference type="GO" id="GO:0016607">
    <property type="term" value="C:nuclear speck"/>
    <property type="evidence" value="ECO:0007669"/>
    <property type="project" value="UniProtKB-SubCell"/>
</dbReference>
<dbReference type="PROSITE" id="PS50020">
    <property type="entry name" value="WW_DOMAIN_2"/>
    <property type="match status" value="1"/>
</dbReference>
<gene>
    <name evidence="17" type="primary">PQBP1</name>
    <name evidence="17" type="ORF">CEXT_437411</name>
</gene>
<evidence type="ECO:0000256" key="7">
    <source>
        <dbReference type="ARBA" id="ARBA00022737"/>
    </source>
</evidence>
<evidence type="ECO:0000256" key="5">
    <source>
        <dbReference type="ARBA" id="ARBA00022588"/>
    </source>
</evidence>
<dbReference type="InterPro" id="IPR001202">
    <property type="entry name" value="WW_dom"/>
</dbReference>
<keyword evidence="9" id="KW-0805">Transcription regulation</keyword>
<evidence type="ECO:0000256" key="13">
    <source>
        <dbReference type="ARBA" id="ARBA00042167"/>
    </source>
</evidence>
<keyword evidence="5" id="KW-0399">Innate immunity</keyword>
<comment type="subunit">
    <text evidence="14">Interacts with POU3F2/Brn-2, ATXN1, TXNL4A, HTT and AR. Interaction with ATXN1 correlates positively with the length of the polyglutamine tract. Interacts with RNA polymerase II large subunit in a phosphorylation-dependent manner. Forms a ternary complex with ATXN1 mutant and phosphorylated RNA polymerase II. Interacts (via C-terminus) with TXNL4A and CD2BP2. Interacts (via WW domain) with ATN1 and SF3B1, and may interact with additional splice factors. Interacts (via WW domain) with WBP11; Leading to reduce interaction between PQBP1 and TXNL4A. Interacts with CAPRIN1. Interacts with DDX1. Interacts with SFPQ. Interacts with KHSRP.</text>
</comment>
<dbReference type="GO" id="GO:0045087">
    <property type="term" value="P:innate immune response"/>
    <property type="evidence" value="ECO:0007669"/>
    <property type="project" value="UniProtKB-KW"/>
</dbReference>
<keyword evidence="10" id="KW-0804">Transcription</keyword>
<evidence type="ECO:0000259" key="16">
    <source>
        <dbReference type="PROSITE" id="PS50020"/>
    </source>
</evidence>
<evidence type="ECO:0000256" key="12">
    <source>
        <dbReference type="ARBA" id="ARBA00023242"/>
    </source>
</evidence>
<keyword evidence="7" id="KW-0677">Repeat</keyword>
<protein>
    <recommendedName>
        <fullName evidence="3">Polyglutamine-binding protein 1</fullName>
    </recommendedName>
    <alternativeName>
        <fullName evidence="13">Polyglutamine tract-binding protein 1</fullName>
    </alternativeName>
</protein>
<feature type="compositionally biased region" description="Acidic residues" evidence="15">
    <location>
        <begin position="159"/>
        <end position="185"/>
    </location>
</feature>
<evidence type="ECO:0000256" key="3">
    <source>
        <dbReference type="ARBA" id="ARBA00021117"/>
    </source>
</evidence>
<dbReference type="EMBL" id="BPLR01000979">
    <property type="protein sequence ID" value="GIY98862.1"/>
    <property type="molecule type" value="Genomic_DNA"/>
</dbReference>
<keyword evidence="12" id="KW-0539">Nucleus</keyword>
<feature type="domain" description="WW" evidence="16">
    <location>
        <begin position="102"/>
        <end position="136"/>
    </location>
</feature>
<comment type="caution">
    <text evidence="17">The sequence shown here is derived from an EMBL/GenBank/DDBJ whole genome shotgun (WGS) entry which is preliminary data.</text>
</comment>
<dbReference type="CDD" id="cd00201">
    <property type="entry name" value="WW"/>
    <property type="match status" value="1"/>
</dbReference>